<reference evidence="1 2" key="1">
    <citation type="submission" date="2020-11" db="EMBL/GenBank/DDBJ databases">
        <authorList>
            <person name="Kim M.K."/>
        </authorList>
    </citation>
    <scope>NUCLEOTIDE SEQUENCE [LARGE SCALE GENOMIC DNA]</scope>
    <source>
        <strain evidence="1 2">BT683</strain>
    </source>
</reference>
<accession>A0ABS0IN92</accession>
<organism evidence="1 2">
    <name type="scientific">Hymenobacter jeongseonensis</name>
    <dbReference type="NCBI Taxonomy" id="2791027"/>
    <lineage>
        <taxon>Bacteria</taxon>
        <taxon>Pseudomonadati</taxon>
        <taxon>Bacteroidota</taxon>
        <taxon>Cytophagia</taxon>
        <taxon>Cytophagales</taxon>
        <taxon>Hymenobacteraceae</taxon>
        <taxon>Hymenobacter</taxon>
    </lineage>
</organism>
<evidence type="ECO:0000313" key="1">
    <source>
        <dbReference type="EMBL" id="MBF9239255.1"/>
    </source>
</evidence>
<evidence type="ECO:0000313" key="2">
    <source>
        <dbReference type="Proteomes" id="UP000597617"/>
    </source>
</evidence>
<protein>
    <submittedName>
        <fullName evidence="1">Uncharacterized protein</fullName>
    </submittedName>
</protein>
<dbReference type="EMBL" id="JADQDQ010000010">
    <property type="protein sequence ID" value="MBF9239255.1"/>
    <property type="molecule type" value="Genomic_DNA"/>
</dbReference>
<gene>
    <name evidence="1" type="ORF">I2I05_17815</name>
</gene>
<name>A0ABS0IN92_9BACT</name>
<proteinExistence type="predicted"/>
<dbReference type="Proteomes" id="UP000597617">
    <property type="component" value="Unassembled WGS sequence"/>
</dbReference>
<comment type="caution">
    <text evidence="1">The sequence shown here is derived from an EMBL/GenBank/DDBJ whole genome shotgun (WGS) entry which is preliminary data.</text>
</comment>
<sequence length="74" mass="8133">MVCESNSTQAAARQLGINPKLLDRGQQAQVVAEVGSEELALDPEIRALYAANKWLAQEFDVLKTALVFFGQLTR</sequence>
<dbReference type="RefSeq" id="WP_196283607.1">
    <property type="nucleotide sequence ID" value="NZ_JADQDQ010000010.1"/>
</dbReference>
<keyword evidence="2" id="KW-1185">Reference proteome</keyword>